<sequence>MNILHLSDIHYRREYEASEIGYKAMLAKMQNPLIPLETCLTAILQQTKLDLVIISGDLTEDGAITDYHYLKKWFYDKLNDIPIIVTLGNHDIKEHFRIGWCQEDSQTASSNPYNHVATYPDFTIISFDNSCHGYADGIADEQQFQWLAETLEQEHDRPIILVTHHHLLPQQSSMPIWPGTKRFLDLIAPYNISCILNGHTHHHFNAEINRIPYFTVSGMSFVGEDEGEGIVRFEERYGYNLYRVEQGHIIQSTSETLIPGHVLETIDMKK</sequence>
<comment type="similarity">
    <text evidence="4">Belongs to the cyclic nucleotide phosphodiesterase class-III family.</text>
</comment>
<dbReference type="InterPro" id="IPR029052">
    <property type="entry name" value="Metallo-depent_PP-like"/>
</dbReference>
<organism evidence="7 9">
    <name type="scientific">Vagococcus xieshaowenii</name>
    <dbReference type="NCBI Taxonomy" id="2562451"/>
    <lineage>
        <taxon>Bacteria</taxon>
        <taxon>Bacillati</taxon>
        <taxon>Bacillota</taxon>
        <taxon>Bacilli</taxon>
        <taxon>Lactobacillales</taxon>
        <taxon>Enterococcaceae</taxon>
        <taxon>Vagococcus</taxon>
    </lineage>
</organism>
<reference evidence="6 8" key="2">
    <citation type="journal article" date="2020" name="Int. J. Syst. Evol. Microbiol.">
        <title>Vagococcus xieshaowenii sp. nov., isolated from snow finch (Montifringilla taczanowskii) cloacal content.</title>
        <authorList>
            <person name="Ge Y."/>
            <person name="Yang J."/>
            <person name="Lai X.H."/>
            <person name="Zhang G."/>
            <person name="Jin D."/>
            <person name="Lu S."/>
            <person name="Wang B."/>
            <person name="Huang Y."/>
            <person name="Huang Y."/>
            <person name="Ren Z."/>
            <person name="Zhang X."/>
            <person name="Xu J."/>
        </authorList>
    </citation>
    <scope>NUCLEOTIDE SEQUENCE [LARGE SCALE GENOMIC DNA]</scope>
    <source>
        <strain evidence="8">personal::cf-49</strain>
        <strain evidence="6">Personal::cf-49</strain>
    </source>
</reference>
<protein>
    <submittedName>
        <fullName evidence="7">Metallophosphoesterase</fullName>
    </submittedName>
</protein>
<dbReference type="RefSeq" id="WP_135255095.1">
    <property type="nucleotide sequence ID" value="NZ_CP038865.1"/>
</dbReference>
<dbReference type="PANTHER" id="PTHR42988">
    <property type="entry name" value="PHOSPHOHYDROLASE"/>
    <property type="match status" value="1"/>
</dbReference>
<dbReference type="Proteomes" id="UP000297725">
    <property type="component" value="Unassembled WGS sequence"/>
</dbReference>
<proteinExistence type="inferred from homology"/>
<accession>A0AAJ5EDB6</accession>
<gene>
    <name evidence="7" type="ORF">E4031_08875</name>
    <name evidence="6" type="ORF">E4Z98_00515</name>
</gene>
<dbReference type="PANTHER" id="PTHR42988:SF2">
    <property type="entry name" value="CYCLIC NUCLEOTIDE PHOSPHODIESTERASE CBUA0032-RELATED"/>
    <property type="match status" value="1"/>
</dbReference>
<evidence type="ECO:0000313" key="7">
    <source>
        <dbReference type="EMBL" id="TFZ39412.1"/>
    </source>
</evidence>
<evidence type="ECO:0000256" key="1">
    <source>
        <dbReference type="ARBA" id="ARBA00022723"/>
    </source>
</evidence>
<feature type="domain" description="Calcineurin-like phosphoesterase" evidence="5">
    <location>
        <begin position="1"/>
        <end position="202"/>
    </location>
</feature>
<dbReference type="Gene3D" id="3.60.21.10">
    <property type="match status" value="1"/>
</dbReference>
<keyword evidence="2" id="KW-0378">Hydrolase</keyword>
<evidence type="ECO:0000259" key="5">
    <source>
        <dbReference type="Pfam" id="PF00149"/>
    </source>
</evidence>
<dbReference type="InterPro" id="IPR004843">
    <property type="entry name" value="Calcineurin-like_PHP"/>
</dbReference>
<evidence type="ECO:0000313" key="6">
    <source>
        <dbReference type="EMBL" id="QCA27909.1"/>
    </source>
</evidence>
<dbReference type="GO" id="GO:0046872">
    <property type="term" value="F:metal ion binding"/>
    <property type="evidence" value="ECO:0007669"/>
    <property type="project" value="UniProtKB-KW"/>
</dbReference>
<evidence type="ECO:0000313" key="8">
    <source>
        <dbReference type="Proteomes" id="UP000296883"/>
    </source>
</evidence>
<evidence type="ECO:0000256" key="4">
    <source>
        <dbReference type="ARBA" id="ARBA00025742"/>
    </source>
</evidence>
<evidence type="ECO:0000313" key="9">
    <source>
        <dbReference type="Proteomes" id="UP000297725"/>
    </source>
</evidence>
<evidence type="ECO:0000256" key="3">
    <source>
        <dbReference type="ARBA" id="ARBA00023004"/>
    </source>
</evidence>
<dbReference type="Proteomes" id="UP000296883">
    <property type="component" value="Chromosome"/>
</dbReference>
<dbReference type="GO" id="GO:0016787">
    <property type="term" value="F:hydrolase activity"/>
    <property type="evidence" value="ECO:0007669"/>
    <property type="project" value="UniProtKB-KW"/>
</dbReference>
<keyword evidence="1" id="KW-0479">Metal-binding</keyword>
<dbReference type="Pfam" id="PF00149">
    <property type="entry name" value="Metallophos"/>
    <property type="match status" value="1"/>
</dbReference>
<dbReference type="SUPFAM" id="SSF56300">
    <property type="entry name" value="Metallo-dependent phosphatases"/>
    <property type="match status" value="1"/>
</dbReference>
<dbReference type="InterPro" id="IPR050884">
    <property type="entry name" value="CNP_phosphodiesterase-III"/>
</dbReference>
<evidence type="ECO:0000256" key="2">
    <source>
        <dbReference type="ARBA" id="ARBA00022801"/>
    </source>
</evidence>
<dbReference type="AlphaFoldDB" id="A0AAJ5EDB6"/>
<reference evidence="7 9" key="1">
    <citation type="submission" date="2019-03" db="EMBL/GenBank/DDBJ databases">
        <title>Vagococcus sp. was isolated fron gut of Carduelis flavirostris.</title>
        <authorList>
            <person name="Ge Y."/>
        </authorList>
    </citation>
    <scope>NUCLEOTIDE SEQUENCE [LARGE SCALE GENOMIC DNA]</scope>
    <source>
        <strain evidence="7 9">CF-210</strain>
    </source>
</reference>
<name>A0AAJ5EDB6_9ENTE</name>
<dbReference type="EMBL" id="SRHU01000035">
    <property type="protein sequence ID" value="TFZ39412.1"/>
    <property type="molecule type" value="Genomic_DNA"/>
</dbReference>
<keyword evidence="8" id="KW-1185">Reference proteome</keyword>
<dbReference type="EMBL" id="CP038865">
    <property type="protein sequence ID" value="QCA27909.1"/>
    <property type="molecule type" value="Genomic_DNA"/>
</dbReference>
<keyword evidence="3" id="KW-0408">Iron</keyword>